<proteinExistence type="predicted"/>
<dbReference type="EnsemblMetazoa" id="ACUA027455-RA">
    <property type="protein sequence ID" value="ACUA027455-PA"/>
    <property type="gene ID" value="ACUA027455"/>
</dbReference>
<dbReference type="VEuPathDB" id="VectorBase:ACUA027455"/>
<accession>A0A182MVS2</accession>
<sequence length="260" mass="25729">MPLQISHRDYSAVGRPYFFNQNTTAARETHPPSLRNKALLHRLLPWTTSRVRTASWCRSAAYKIAIIVRIEPASSTPQETAGPHSPKKLGKAGGGGGGGSSSSSVECSARGTTGEDAGSGVAGGARATTGLSAGSPMAVGGATSASGVGTAAAAAATAAVAAASGGLSTAAAAAIVSPAQNLTQNALAATVTVAIPAAGSPATGGGSTIGSSIPAVTVVAHSPTSGSAAGKTVVEQVSRNVPRSVNYWCWWCRDQDSYQI</sequence>
<dbReference type="EMBL" id="AXCM01009694">
    <property type="status" value="NOT_ANNOTATED_CDS"/>
    <property type="molecule type" value="Genomic_DNA"/>
</dbReference>
<name>A0A182MVS2_9DIPT</name>
<feature type="compositionally biased region" description="Gly residues" evidence="1">
    <location>
        <begin position="91"/>
        <end position="100"/>
    </location>
</feature>
<evidence type="ECO:0000256" key="1">
    <source>
        <dbReference type="SAM" id="MobiDB-lite"/>
    </source>
</evidence>
<organism evidence="2 3">
    <name type="scientific">Anopheles culicifacies</name>
    <dbReference type="NCBI Taxonomy" id="139723"/>
    <lineage>
        <taxon>Eukaryota</taxon>
        <taxon>Metazoa</taxon>
        <taxon>Ecdysozoa</taxon>
        <taxon>Arthropoda</taxon>
        <taxon>Hexapoda</taxon>
        <taxon>Insecta</taxon>
        <taxon>Pterygota</taxon>
        <taxon>Neoptera</taxon>
        <taxon>Endopterygota</taxon>
        <taxon>Diptera</taxon>
        <taxon>Nematocera</taxon>
        <taxon>Culicoidea</taxon>
        <taxon>Culicidae</taxon>
        <taxon>Anophelinae</taxon>
        <taxon>Anopheles</taxon>
        <taxon>culicifacies species complex</taxon>
    </lineage>
</organism>
<feature type="region of interest" description="Disordered" evidence="1">
    <location>
        <begin position="74"/>
        <end position="123"/>
    </location>
</feature>
<reference evidence="3" key="1">
    <citation type="submission" date="2013-09" db="EMBL/GenBank/DDBJ databases">
        <title>The Genome Sequence of Anopheles culicifacies species A.</title>
        <authorList>
            <consortium name="The Broad Institute Genomics Platform"/>
            <person name="Neafsey D.E."/>
            <person name="Besansky N."/>
            <person name="Howell P."/>
            <person name="Walton C."/>
            <person name="Young S.K."/>
            <person name="Zeng Q."/>
            <person name="Gargeya S."/>
            <person name="Fitzgerald M."/>
            <person name="Haas B."/>
            <person name="Abouelleil A."/>
            <person name="Allen A.W."/>
            <person name="Alvarado L."/>
            <person name="Arachchi H.M."/>
            <person name="Berlin A.M."/>
            <person name="Chapman S.B."/>
            <person name="Gainer-Dewar J."/>
            <person name="Goldberg J."/>
            <person name="Griggs A."/>
            <person name="Gujja S."/>
            <person name="Hansen M."/>
            <person name="Howarth C."/>
            <person name="Imamovic A."/>
            <person name="Ireland A."/>
            <person name="Larimer J."/>
            <person name="McCowan C."/>
            <person name="Murphy C."/>
            <person name="Pearson M."/>
            <person name="Poon T.W."/>
            <person name="Priest M."/>
            <person name="Roberts A."/>
            <person name="Saif S."/>
            <person name="Shea T."/>
            <person name="Sisk P."/>
            <person name="Sykes S."/>
            <person name="Wortman J."/>
            <person name="Nusbaum C."/>
            <person name="Birren B."/>
        </authorList>
    </citation>
    <scope>NUCLEOTIDE SEQUENCE [LARGE SCALE GENOMIC DNA]</scope>
    <source>
        <strain evidence="3">A-37</strain>
    </source>
</reference>
<evidence type="ECO:0000313" key="2">
    <source>
        <dbReference type="EnsemblMetazoa" id="ACUA027455-PA"/>
    </source>
</evidence>
<evidence type="ECO:0000313" key="3">
    <source>
        <dbReference type="Proteomes" id="UP000075883"/>
    </source>
</evidence>
<reference evidence="2" key="2">
    <citation type="submission" date="2020-05" db="UniProtKB">
        <authorList>
            <consortium name="EnsemblMetazoa"/>
        </authorList>
    </citation>
    <scope>IDENTIFICATION</scope>
    <source>
        <strain evidence="2">A-37</strain>
    </source>
</reference>
<dbReference type="Proteomes" id="UP000075883">
    <property type="component" value="Unassembled WGS sequence"/>
</dbReference>
<dbReference type="AlphaFoldDB" id="A0A182MVS2"/>
<protein>
    <submittedName>
        <fullName evidence="2">Uncharacterized protein</fullName>
    </submittedName>
</protein>
<keyword evidence="3" id="KW-1185">Reference proteome</keyword>